<keyword evidence="1" id="KW-0812">Transmembrane</keyword>
<dbReference type="EMBL" id="BAUT01000050">
    <property type="protein sequence ID" value="GAE27434.1"/>
    <property type="molecule type" value="Genomic_DNA"/>
</dbReference>
<feature type="transmembrane region" description="Helical" evidence="1">
    <location>
        <begin position="95"/>
        <end position="116"/>
    </location>
</feature>
<dbReference type="Pfam" id="PF13536">
    <property type="entry name" value="EmrE"/>
    <property type="match status" value="1"/>
</dbReference>
<proteinExistence type="predicted"/>
<organism evidence="2 3">
    <name type="scientific">Halalkalibacter wakoensis JCM 9140</name>
    <dbReference type="NCBI Taxonomy" id="1236970"/>
    <lineage>
        <taxon>Bacteria</taxon>
        <taxon>Bacillati</taxon>
        <taxon>Bacillota</taxon>
        <taxon>Bacilli</taxon>
        <taxon>Bacillales</taxon>
        <taxon>Bacillaceae</taxon>
        <taxon>Halalkalibacter</taxon>
    </lineage>
</organism>
<keyword evidence="1" id="KW-1133">Transmembrane helix</keyword>
<dbReference type="AlphaFoldDB" id="W4Q7V9"/>
<dbReference type="STRING" id="1236970.JCM9140_3581"/>
<evidence type="ECO:0000313" key="3">
    <source>
        <dbReference type="Proteomes" id="UP000018890"/>
    </source>
</evidence>
<dbReference type="InterPro" id="IPR032713">
    <property type="entry name" value="EmrE"/>
</dbReference>
<sequence length="178" mass="20564">MKEILLGILAAMFFAVTFVLNRSMELSGGSWMWSSSLRFLFMLPFFFFIVTFRNNGKEVLAEIKKNPIPWFVWSFFGFVLFYAPLTYAAAYGPGWLIAGTWQLVIVAGTLLAPLFFLQVQTAEGMKRVRQKIPVGALCISLVILFGVDSCKFKMQVRFRFKQFFSGHYRLFLQHLRIL</sequence>
<evidence type="ECO:0000256" key="1">
    <source>
        <dbReference type="SAM" id="Phobius"/>
    </source>
</evidence>
<accession>W4Q7V9</accession>
<keyword evidence="3" id="KW-1185">Reference proteome</keyword>
<gene>
    <name evidence="2" type="ORF">JCM9140_3581</name>
</gene>
<reference evidence="2" key="1">
    <citation type="journal article" date="2014" name="Genome Announc.">
        <title>Draft Genome Sequences of Three Alkaliphilic Bacillus Strains, Bacillus wakoensis JCM 9140T, Bacillus akibai JCM 9157T, and Bacillus hemicellulosilyticus JCM 9152T.</title>
        <authorList>
            <person name="Yuki M."/>
            <person name="Oshima K."/>
            <person name="Suda W."/>
            <person name="Oshida Y."/>
            <person name="Kitamura K."/>
            <person name="Iida T."/>
            <person name="Hattori M."/>
            <person name="Ohkuma M."/>
        </authorList>
    </citation>
    <scope>NUCLEOTIDE SEQUENCE [LARGE SCALE GENOMIC DNA]</scope>
    <source>
        <strain evidence="2">JCM 9140</strain>
    </source>
</reference>
<dbReference type="Proteomes" id="UP000018890">
    <property type="component" value="Unassembled WGS sequence"/>
</dbReference>
<feature type="transmembrane region" description="Helical" evidence="1">
    <location>
        <begin position="70"/>
        <end position="89"/>
    </location>
</feature>
<protein>
    <submittedName>
        <fullName evidence="2">Membrane protein</fullName>
    </submittedName>
</protein>
<evidence type="ECO:0000313" key="2">
    <source>
        <dbReference type="EMBL" id="GAE27434.1"/>
    </source>
</evidence>
<comment type="caution">
    <text evidence="2">The sequence shown here is derived from an EMBL/GenBank/DDBJ whole genome shotgun (WGS) entry which is preliminary data.</text>
</comment>
<keyword evidence="1" id="KW-0472">Membrane</keyword>
<feature type="transmembrane region" description="Helical" evidence="1">
    <location>
        <begin position="31"/>
        <end position="50"/>
    </location>
</feature>
<name>W4Q7V9_9BACI</name>